<accession>A0AAW2QTE4</accession>
<reference evidence="1" key="2">
    <citation type="journal article" date="2024" name="Plant">
        <title>Genomic evolution and insights into agronomic trait innovations of Sesamum species.</title>
        <authorList>
            <person name="Miao H."/>
            <person name="Wang L."/>
            <person name="Qu L."/>
            <person name="Liu H."/>
            <person name="Sun Y."/>
            <person name="Le M."/>
            <person name="Wang Q."/>
            <person name="Wei S."/>
            <person name="Zheng Y."/>
            <person name="Lin W."/>
            <person name="Duan Y."/>
            <person name="Cao H."/>
            <person name="Xiong S."/>
            <person name="Wang X."/>
            <person name="Wei L."/>
            <person name="Li C."/>
            <person name="Ma Q."/>
            <person name="Ju M."/>
            <person name="Zhao R."/>
            <person name="Li G."/>
            <person name="Mu C."/>
            <person name="Tian Q."/>
            <person name="Mei H."/>
            <person name="Zhang T."/>
            <person name="Gao T."/>
            <person name="Zhang H."/>
        </authorList>
    </citation>
    <scope>NUCLEOTIDE SEQUENCE</scope>
    <source>
        <strain evidence="1">G01</strain>
    </source>
</reference>
<proteinExistence type="predicted"/>
<feature type="non-terminal residue" evidence="1">
    <location>
        <position position="1"/>
    </location>
</feature>
<comment type="caution">
    <text evidence="1">The sequence shown here is derived from an EMBL/GenBank/DDBJ whole genome shotgun (WGS) entry which is preliminary data.</text>
</comment>
<reference evidence="1" key="1">
    <citation type="submission" date="2020-06" db="EMBL/GenBank/DDBJ databases">
        <authorList>
            <person name="Li T."/>
            <person name="Hu X."/>
            <person name="Zhang T."/>
            <person name="Song X."/>
            <person name="Zhang H."/>
            <person name="Dai N."/>
            <person name="Sheng W."/>
            <person name="Hou X."/>
            <person name="Wei L."/>
        </authorList>
    </citation>
    <scope>NUCLEOTIDE SEQUENCE</scope>
    <source>
        <strain evidence="1">G01</strain>
        <tissue evidence="1">Leaf</tissue>
    </source>
</reference>
<evidence type="ECO:0000313" key="1">
    <source>
        <dbReference type="EMBL" id="KAL0371085.1"/>
    </source>
</evidence>
<name>A0AAW2QTE4_9LAMI</name>
<dbReference type="PANTHER" id="PTHR10811">
    <property type="entry name" value="FRINGE-RELATED"/>
    <property type="match status" value="1"/>
</dbReference>
<dbReference type="InterPro" id="IPR006740">
    <property type="entry name" value="DUF604"/>
</dbReference>
<protein>
    <submittedName>
        <fullName evidence="1">Uncharacterized protein</fullName>
    </submittedName>
</protein>
<gene>
    <name evidence="1" type="ORF">Sangu_0426600</name>
</gene>
<dbReference type="Pfam" id="PF04646">
    <property type="entry name" value="DUF604"/>
    <property type="match status" value="1"/>
</dbReference>
<organism evidence="1">
    <name type="scientific">Sesamum angustifolium</name>
    <dbReference type="NCBI Taxonomy" id="2727405"/>
    <lineage>
        <taxon>Eukaryota</taxon>
        <taxon>Viridiplantae</taxon>
        <taxon>Streptophyta</taxon>
        <taxon>Embryophyta</taxon>
        <taxon>Tracheophyta</taxon>
        <taxon>Spermatophyta</taxon>
        <taxon>Magnoliopsida</taxon>
        <taxon>eudicotyledons</taxon>
        <taxon>Gunneridae</taxon>
        <taxon>Pentapetalae</taxon>
        <taxon>asterids</taxon>
        <taxon>lamiids</taxon>
        <taxon>Lamiales</taxon>
        <taxon>Pedaliaceae</taxon>
        <taxon>Sesamum</taxon>
    </lineage>
</organism>
<dbReference type="AlphaFoldDB" id="A0AAW2QTE4"/>
<dbReference type="EMBL" id="JACGWK010000002">
    <property type="protein sequence ID" value="KAL0371085.1"/>
    <property type="molecule type" value="Genomic_DNA"/>
</dbReference>
<sequence>VDLHGDFSGYLSAHPKVPLMTFHHFDAMDPIFPNKDRFQSAPPHEGCGRRPVPPVAATICYQRQSNWSFLHFLGLLCANLREGHAQKLPANAH</sequence>